<dbReference type="RefSeq" id="WP_323261667.1">
    <property type="nucleotide sequence ID" value="NZ_JAYGIE010000060.1"/>
</dbReference>
<organism evidence="1 2">
    <name type="scientific">Pseudanabaena galeata UHCC 0370</name>
    <dbReference type="NCBI Taxonomy" id="3110310"/>
    <lineage>
        <taxon>Bacteria</taxon>
        <taxon>Bacillati</taxon>
        <taxon>Cyanobacteriota</taxon>
        <taxon>Cyanophyceae</taxon>
        <taxon>Pseudanabaenales</taxon>
        <taxon>Pseudanabaenaceae</taxon>
        <taxon>Pseudanabaena</taxon>
    </lineage>
</organism>
<evidence type="ECO:0000313" key="2">
    <source>
        <dbReference type="Proteomes" id="UP001301388"/>
    </source>
</evidence>
<dbReference type="Proteomes" id="UP001301388">
    <property type="component" value="Unassembled WGS sequence"/>
</dbReference>
<proteinExistence type="predicted"/>
<sequence>MAKFKSKPKFGMCCTMKLARAALPPSEESYGLSFYGGGKASLHKKIMT</sequence>
<reference evidence="1 2" key="1">
    <citation type="submission" date="2023-12" db="EMBL/GenBank/DDBJ databases">
        <title>Baltic Sea Cyanobacteria.</title>
        <authorList>
            <person name="Delbaje E."/>
            <person name="Fewer D.P."/>
            <person name="Shishido T.K."/>
        </authorList>
    </citation>
    <scope>NUCLEOTIDE SEQUENCE [LARGE SCALE GENOMIC DNA]</scope>
    <source>
        <strain evidence="1 2">UHCC 0370</strain>
    </source>
</reference>
<gene>
    <name evidence="1" type="ORF">VB774_10770</name>
</gene>
<comment type="caution">
    <text evidence="1">The sequence shown here is derived from an EMBL/GenBank/DDBJ whole genome shotgun (WGS) entry which is preliminary data.</text>
</comment>
<name>A0ABU5TIF5_9CYAN</name>
<protein>
    <submittedName>
        <fullName evidence="1">Uncharacterized protein</fullName>
    </submittedName>
</protein>
<dbReference type="EMBL" id="JAYGIE010000060">
    <property type="protein sequence ID" value="MEA5478103.1"/>
    <property type="molecule type" value="Genomic_DNA"/>
</dbReference>
<evidence type="ECO:0000313" key="1">
    <source>
        <dbReference type="EMBL" id="MEA5478103.1"/>
    </source>
</evidence>
<accession>A0ABU5TIF5</accession>
<keyword evidence="2" id="KW-1185">Reference proteome</keyword>